<proteinExistence type="predicted"/>
<dbReference type="EMBL" id="BCMY01000007">
    <property type="protein sequence ID" value="GAQ41958.1"/>
    <property type="molecule type" value="Genomic_DNA"/>
</dbReference>
<dbReference type="PANTHER" id="PTHR37017">
    <property type="entry name" value="AB HYDROLASE-1 DOMAIN-CONTAINING PROTEIN-RELATED"/>
    <property type="match status" value="1"/>
</dbReference>
<reference evidence="3" key="1">
    <citation type="journal article" date="2016" name="Genome Announc.">
        <title>Draft genome sequence of Aspergillus niger strain An76.</title>
        <authorList>
            <person name="Gong W."/>
            <person name="Cheng Z."/>
            <person name="Zhang H."/>
            <person name="Liu L."/>
            <person name="Gao P."/>
            <person name="Wang L."/>
        </authorList>
    </citation>
    <scope>NUCLEOTIDE SEQUENCE [LARGE SCALE GENOMIC DNA]</scope>
    <source>
        <strain evidence="3">An76</strain>
    </source>
</reference>
<organism evidence="2 3">
    <name type="scientific">Aspergillus niger</name>
    <dbReference type="NCBI Taxonomy" id="5061"/>
    <lineage>
        <taxon>Eukaryota</taxon>
        <taxon>Fungi</taxon>
        <taxon>Dikarya</taxon>
        <taxon>Ascomycota</taxon>
        <taxon>Pezizomycotina</taxon>
        <taxon>Eurotiomycetes</taxon>
        <taxon>Eurotiomycetidae</taxon>
        <taxon>Eurotiales</taxon>
        <taxon>Aspergillaceae</taxon>
        <taxon>Aspergillus</taxon>
        <taxon>Aspergillus subgen. Circumdati</taxon>
    </lineage>
</organism>
<evidence type="ECO:0000313" key="2">
    <source>
        <dbReference type="EMBL" id="GAQ41958.1"/>
    </source>
</evidence>
<dbReference type="InterPro" id="IPR029058">
    <property type="entry name" value="AB_hydrolase_fold"/>
</dbReference>
<dbReference type="Proteomes" id="UP000068243">
    <property type="component" value="Unassembled WGS sequence"/>
</dbReference>
<dbReference type="OMA" id="MSCEIAN"/>
<accession>A0A117E034</accession>
<gene>
    <name evidence="2" type="ORF">ABL_04619</name>
</gene>
<dbReference type="VEuPathDB" id="FungiDB:An04g02910"/>
<dbReference type="Pfam" id="PF12697">
    <property type="entry name" value="Abhydrolase_6"/>
    <property type="match status" value="1"/>
</dbReference>
<sequence length="285" mass="31121">MATNESTKLAVVICTGSYHTPAPYEPFRQSLERRGFEAYCPQRPTCDLSQLNVGDIDHPDFDLGPPAEGYPTDSDDVEVVNQLLEKLIVLGGKDVIVLGHSSGGLIASQAAVPELHYKSRQAKGHKGGVIGVFFENAFVIPVGESVHTFFQPKEGPIVTPPFMRFHKHGAAGLGTIVEAHRFMFNDLEADEAAKWAATLTASPINTGVLTHDVYSSLPCAYLVSDNDATLLPPYQEAMIALQAQRGIAFTVYHAPTGHCPHLSWTEQFVSKVEEFAEQCRQQCRA</sequence>
<dbReference type="Gene3D" id="3.40.50.1820">
    <property type="entry name" value="alpha/beta hydrolase"/>
    <property type="match status" value="1"/>
</dbReference>
<dbReference type="OrthoDB" id="1263307at2759"/>
<protein>
    <recommendedName>
        <fullName evidence="1">AB hydrolase-1 domain-containing protein</fullName>
    </recommendedName>
</protein>
<dbReference type="VEuPathDB" id="FungiDB:ATCC64974_86900"/>
<evidence type="ECO:0000259" key="1">
    <source>
        <dbReference type="Pfam" id="PF12697"/>
    </source>
</evidence>
<dbReference type="AlphaFoldDB" id="A0A117E034"/>
<dbReference type="InterPro" id="IPR052897">
    <property type="entry name" value="Sec-Metab_Biosynth_Hydrolase"/>
</dbReference>
<dbReference type="VEuPathDB" id="FungiDB:M747DRAFT_340814"/>
<dbReference type="InterPro" id="IPR000073">
    <property type="entry name" value="AB_hydrolase_1"/>
</dbReference>
<evidence type="ECO:0000313" key="3">
    <source>
        <dbReference type="Proteomes" id="UP000068243"/>
    </source>
</evidence>
<name>A0A117E034_ASPNG</name>
<dbReference type="PANTHER" id="PTHR37017:SF13">
    <property type="entry name" value="AB HYDROLASE-1 DOMAIN-CONTAINING PROTEIN"/>
    <property type="match status" value="1"/>
</dbReference>
<feature type="domain" description="AB hydrolase-1" evidence="1">
    <location>
        <begin position="11"/>
        <end position="269"/>
    </location>
</feature>
<dbReference type="SUPFAM" id="SSF53474">
    <property type="entry name" value="alpha/beta-Hydrolases"/>
    <property type="match status" value="1"/>
</dbReference>
<dbReference type="VEuPathDB" id="FungiDB:ASPNIDRAFT2_1146838"/>
<comment type="caution">
    <text evidence="2">The sequence shown here is derived from an EMBL/GenBank/DDBJ whole genome shotgun (WGS) entry which is preliminary data.</text>
</comment>